<evidence type="ECO:0000313" key="7">
    <source>
        <dbReference type="Proteomes" id="UP001237823"/>
    </source>
</evidence>
<dbReference type="Proteomes" id="UP001237823">
    <property type="component" value="Unassembled WGS sequence"/>
</dbReference>
<dbReference type="InterPro" id="IPR050109">
    <property type="entry name" value="HTH-type_TetR-like_transc_reg"/>
</dbReference>
<dbReference type="InterPro" id="IPR009057">
    <property type="entry name" value="Homeodomain-like_sf"/>
</dbReference>
<keyword evidence="1" id="KW-0805">Transcription regulation</keyword>
<name>A0ABT7T5B5_9MICO</name>
<accession>A0ABT7T5B5</accession>
<dbReference type="SUPFAM" id="SSF46689">
    <property type="entry name" value="Homeodomain-like"/>
    <property type="match status" value="1"/>
</dbReference>
<dbReference type="RefSeq" id="WP_289458106.1">
    <property type="nucleotide sequence ID" value="NZ_JAUCML010000003.1"/>
</dbReference>
<feature type="domain" description="HTH-type transcriptional regulator MT1864/Rv1816-like C-terminal" evidence="5">
    <location>
        <begin position="87"/>
        <end position="168"/>
    </location>
</feature>
<evidence type="ECO:0000256" key="3">
    <source>
        <dbReference type="ARBA" id="ARBA00023163"/>
    </source>
</evidence>
<dbReference type="PANTHER" id="PTHR30055:SF234">
    <property type="entry name" value="HTH-TYPE TRANSCRIPTIONAL REGULATOR BETI"/>
    <property type="match status" value="1"/>
</dbReference>
<dbReference type="PANTHER" id="PTHR30055">
    <property type="entry name" value="HTH-TYPE TRANSCRIPTIONAL REGULATOR RUTR"/>
    <property type="match status" value="1"/>
</dbReference>
<keyword evidence="7" id="KW-1185">Reference proteome</keyword>
<feature type="domain" description="HTH tetR-type" evidence="4">
    <location>
        <begin position="16"/>
        <end position="63"/>
    </location>
</feature>
<evidence type="ECO:0000256" key="1">
    <source>
        <dbReference type="ARBA" id="ARBA00023015"/>
    </source>
</evidence>
<protein>
    <submittedName>
        <fullName evidence="6">WHG domain-containing protein</fullName>
    </submittedName>
</protein>
<evidence type="ECO:0000256" key="2">
    <source>
        <dbReference type="ARBA" id="ARBA00023125"/>
    </source>
</evidence>
<keyword evidence="3" id="KW-0804">Transcription</keyword>
<reference evidence="6 7" key="1">
    <citation type="submission" date="2023-06" db="EMBL/GenBank/DDBJ databases">
        <authorList>
            <person name="Feng G."/>
            <person name="Li J."/>
            <person name="Zhu H."/>
        </authorList>
    </citation>
    <scope>NUCLEOTIDE SEQUENCE [LARGE SCALE GENOMIC DNA]</scope>
    <source>
        <strain evidence="6 7">RHCKG23</strain>
    </source>
</reference>
<keyword evidence="2" id="KW-0238">DNA-binding</keyword>
<proteinExistence type="predicted"/>
<gene>
    <name evidence="6" type="ORF">QUG92_06385</name>
</gene>
<dbReference type="EMBL" id="JAUCML010000003">
    <property type="protein sequence ID" value="MDM7884730.1"/>
    <property type="molecule type" value="Genomic_DNA"/>
</dbReference>
<dbReference type="InterPro" id="IPR036271">
    <property type="entry name" value="Tet_transcr_reg_TetR-rel_C_sf"/>
</dbReference>
<dbReference type="Gene3D" id="1.10.357.10">
    <property type="entry name" value="Tetracycline Repressor, domain 2"/>
    <property type="match status" value="1"/>
</dbReference>
<dbReference type="InterPro" id="IPR001647">
    <property type="entry name" value="HTH_TetR"/>
</dbReference>
<organism evidence="6 7">
    <name type="scientific">Curtobacterium citri</name>
    <dbReference type="NCBI Taxonomy" id="3055139"/>
    <lineage>
        <taxon>Bacteria</taxon>
        <taxon>Bacillati</taxon>
        <taxon>Actinomycetota</taxon>
        <taxon>Actinomycetes</taxon>
        <taxon>Micrococcales</taxon>
        <taxon>Microbacteriaceae</taxon>
        <taxon>Curtobacterium</taxon>
    </lineage>
</organism>
<dbReference type="Pfam" id="PF13305">
    <property type="entry name" value="TetR_C_33"/>
    <property type="match status" value="1"/>
</dbReference>
<evidence type="ECO:0000259" key="5">
    <source>
        <dbReference type="Pfam" id="PF13305"/>
    </source>
</evidence>
<dbReference type="InterPro" id="IPR025996">
    <property type="entry name" value="MT1864/Rv1816-like_C"/>
</dbReference>
<sequence>MTPRPAPDLDQRRDQITRAARSVAETDGWEAVTMRRLGAELGATQPVIYSAFPGGRQALIDAVALGGFDAIAAALEAVPAEPLPRLQAYLAFAAAQPRVYEAMFSLPSGLSFGTGDGPAPLQRAFAAVRAAFPDEDDTAAEVAWATVHGLATLEISKRLPADRSVARLAYAHRALTREEH</sequence>
<comment type="caution">
    <text evidence="6">The sequence shown here is derived from an EMBL/GenBank/DDBJ whole genome shotgun (WGS) entry which is preliminary data.</text>
</comment>
<evidence type="ECO:0000313" key="6">
    <source>
        <dbReference type="EMBL" id="MDM7884730.1"/>
    </source>
</evidence>
<dbReference type="Pfam" id="PF00440">
    <property type="entry name" value="TetR_N"/>
    <property type="match status" value="1"/>
</dbReference>
<evidence type="ECO:0000259" key="4">
    <source>
        <dbReference type="Pfam" id="PF00440"/>
    </source>
</evidence>
<dbReference type="SUPFAM" id="SSF48498">
    <property type="entry name" value="Tetracyclin repressor-like, C-terminal domain"/>
    <property type="match status" value="1"/>
</dbReference>